<dbReference type="Pfam" id="PF04969">
    <property type="entry name" value="CS"/>
    <property type="match status" value="1"/>
</dbReference>
<feature type="region of interest" description="Disordered" evidence="2">
    <location>
        <begin position="366"/>
        <end position="391"/>
    </location>
</feature>
<protein>
    <recommendedName>
        <fullName evidence="6">CS domain-containing protein</fullName>
    </recommendedName>
</protein>
<dbReference type="PROSITE" id="PS51203">
    <property type="entry name" value="CS"/>
    <property type="match status" value="1"/>
</dbReference>
<dbReference type="Pfam" id="PF05002">
    <property type="entry name" value="SGS"/>
    <property type="match status" value="1"/>
</dbReference>
<dbReference type="Gene3D" id="1.25.40.10">
    <property type="entry name" value="Tetratricopeptide repeat domain"/>
    <property type="match status" value="1"/>
</dbReference>
<evidence type="ECO:0000256" key="1">
    <source>
        <dbReference type="ARBA" id="ARBA00008509"/>
    </source>
</evidence>
<dbReference type="Gene3D" id="2.60.40.790">
    <property type="match status" value="1"/>
</dbReference>
<dbReference type="InterPro" id="IPR007699">
    <property type="entry name" value="SGS_dom"/>
</dbReference>
<name>A0A7S2LMA4_9STRA</name>
<dbReference type="GO" id="GO:0051087">
    <property type="term" value="F:protein-folding chaperone binding"/>
    <property type="evidence" value="ECO:0007669"/>
    <property type="project" value="InterPro"/>
</dbReference>
<evidence type="ECO:0000256" key="2">
    <source>
        <dbReference type="SAM" id="MobiDB-lite"/>
    </source>
</evidence>
<dbReference type="SUPFAM" id="SSF48452">
    <property type="entry name" value="TPR-like"/>
    <property type="match status" value="1"/>
</dbReference>
<comment type="similarity">
    <text evidence="1">Belongs to the SGT1 family.</text>
</comment>
<dbReference type="InterPro" id="IPR044563">
    <property type="entry name" value="Sgt1-like"/>
</dbReference>
<feature type="domain" description="CS" evidence="4">
    <location>
        <begin position="173"/>
        <end position="258"/>
    </location>
</feature>
<evidence type="ECO:0000259" key="4">
    <source>
        <dbReference type="PROSITE" id="PS51203"/>
    </source>
</evidence>
<organism evidence="5">
    <name type="scientific">Leptocylindrus danicus</name>
    <dbReference type="NCBI Taxonomy" id="163516"/>
    <lineage>
        <taxon>Eukaryota</taxon>
        <taxon>Sar</taxon>
        <taxon>Stramenopiles</taxon>
        <taxon>Ochrophyta</taxon>
        <taxon>Bacillariophyta</taxon>
        <taxon>Coscinodiscophyceae</taxon>
        <taxon>Chaetocerotophycidae</taxon>
        <taxon>Leptocylindrales</taxon>
        <taxon>Leptocylindraceae</taxon>
        <taxon>Leptocylindrus</taxon>
    </lineage>
</organism>
<evidence type="ECO:0008006" key="6">
    <source>
        <dbReference type="Google" id="ProtNLM"/>
    </source>
</evidence>
<dbReference type="InterPro" id="IPR008978">
    <property type="entry name" value="HSP20-like_chaperone"/>
</dbReference>
<evidence type="ECO:0000313" key="5">
    <source>
        <dbReference type="EMBL" id="CAD9608874.1"/>
    </source>
</evidence>
<proteinExistence type="inferred from homology"/>
<dbReference type="InterPro" id="IPR011990">
    <property type="entry name" value="TPR-like_helical_dom_sf"/>
</dbReference>
<dbReference type="EMBL" id="HBGY01030932">
    <property type="protein sequence ID" value="CAD9608874.1"/>
    <property type="molecule type" value="Transcribed_RNA"/>
</dbReference>
<dbReference type="PROSITE" id="PS51048">
    <property type="entry name" value="SGS"/>
    <property type="match status" value="1"/>
</dbReference>
<accession>A0A7S2LMA4</accession>
<evidence type="ECO:0000259" key="3">
    <source>
        <dbReference type="PROSITE" id="PS51048"/>
    </source>
</evidence>
<gene>
    <name evidence="5" type="ORF">LDAN0321_LOCUS19263</name>
</gene>
<dbReference type="InterPro" id="IPR007052">
    <property type="entry name" value="CS_dom"/>
</dbReference>
<sequence>MSNDTPAITSQLSIGDSHYVDENYQEAVESYTNVLSSASNMSRDQSLLWLARSHRSAALIRLEQYPKALEDARICCSDDTNAITGAKCIEIAHYRRGVAAFEMNLMEESKQAFETAKSLLTEKTVSDEKRLSKYNDYLEKCNSKLKDKQHLVAAPIVEKKQPAVAVVATPGPPRMPKYQYYQNDTFMTISILQANVKEDDLKVDFQLDHITVIWLSFTVICGTLFDGVVVDKCKVKIQPEKVLIKLRKRDKGDWHELFGSGARNKEDKSDAAEAAITTPVEKNVPVVDKEKVRPYASTRDWEAIERDMKKEEENEKPEGEEAMNKLFQQIYGNANEDTKRAMIKSFQTSGGTVLSTNWDEVSKIDYEKERQAPKGQEWKNWEGQKLPQKDD</sequence>
<dbReference type="PANTHER" id="PTHR45862">
    <property type="entry name" value="PROTEIN SGT1 HOMOLOG"/>
    <property type="match status" value="1"/>
</dbReference>
<feature type="domain" description="SGS" evidence="3">
    <location>
        <begin position="283"/>
        <end position="383"/>
    </location>
</feature>
<reference evidence="5" key="1">
    <citation type="submission" date="2021-01" db="EMBL/GenBank/DDBJ databases">
        <authorList>
            <person name="Corre E."/>
            <person name="Pelletier E."/>
            <person name="Niang G."/>
            <person name="Scheremetjew M."/>
            <person name="Finn R."/>
            <person name="Kale V."/>
            <person name="Holt S."/>
            <person name="Cochrane G."/>
            <person name="Meng A."/>
            <person name="Brown T."/>
            <person name="Cohen L."/>
        </authorList>
    </citation>
    <scope>NUCLEOTIDE SEQUENCE</scope>
    <source>
        <strain evidence="5">B650</strain>
    </source>
</reference>
<dbReference type="SUPFAM" id="SSF49764">
    <property type="entry name" value="HSP20-like chaperones"/>
    <property type="match status" value="1"/>
</dbReference>
<dbReference type="AlphaFoldDB" id="A0A7S2LMA4"/>